<dbReference type="STRING" id="915059.NH26_12445"/>
<proteinExistence type="predicted"/>
<evidence type="ECO:0000313" key="2">
    <source>
        <dbReference type="EMBL" id="OHX67094.1"/>
    </source>
</evidence>
<dbReference type="Pfam" id="PF05656">
    <property type="entry name" value="DUF805"/>
    <property type="match status" value="1"/>
</dbReference>
<comment type="caution">
    <text evidence="2">The sequence shown here is derived from an EMBL/GenBank/DDBJ whole genome shotgun (WGS) entry which is preliminary data.</text>
</comment>
<keyword evidence="1" id="KW-0472">Membrane</keyword>
<feature type="transmembrane region" description="Helical" evidence="1">
    <location>
        <begin position="75"/>
        <end position="91"/>
    </location>
</feature>
<keyword evidence="3" id="KW-1185">Reference proteome</keyword>
<gene>
    <name evidence="2" type="ORF">NH26_12445</name>
</gene>
<dbReference type="PANTHER" id="PTHR34980:SF2">
    <property type="entry name" value="INNER MEMBRANE PROTEIN YHAH-RELATED"/>
    <property type="match status" value="1"/>
</dbReference>
<dbReference type="AlphaFoldDB" id="A0A1S1Z1E5"/>
<organism evidence="2 3">
    <name type="scientific">Flammeovirga pacifica</name>
    <dbReference type="NCBI Taxonomy" id="915059"/>
    <lineage>
        <taxon>Bacteria</taxon>
        <taxon>Pseudomonadati</taxon>
        <taxon>Bacteroidota</taxon>
        <taxon>Cytophagia</taxon>
        <taxon>Cytophagales</taxon>
        <taxon>Flammeovirgaceae</taxon>
        <taxon>Flammeovirga</taxon>
    </lineage>
</organism>
<dbReference type="EMBL" id="JRYR02000001">
    <property type="protein sequence ID" value="OHX67094.1"/>
    <property type="molecule type" value="Genomic_DNA"/>
</dbReference>
<dbReference type="PANTHER" id="PTHR34980">
    <property type="entry name" value="INNER MEMBRANE PROTEIN-RELATED-RELATED"/>
    <property type="match status" value="1"/>
</dbReference>
<dbReference type="OrthoDB" id="9812349at2"/>
<evidence type="ECO:0000313" key="3">
    <source>
        <dbReference type="Proteomes" id="UP000179797"/>
    </source>
</evidence>
<accession>A0A1S1Z1E5</accession>
<dbReference type="GO" id="GO:0005886">
    <property type="term" value="C:plasma membrane"/>
    <property type="evidence" value="ECO:0007669"/>
    <property type="project" value="TreeGrafter"/>
</dbReference>
<protein>
    <recommendedName>
        <fullName evidence="4">DUF805 domain-containing protein</fullName>
    </recommendedName>
</protein>
<evidence type="ECO:0008006" key="4">
    <source>
        <dbReference type="Google" id="ProtNLM"/>
    </source>
</evidence>
<evidence type="ECO:0000256" key="1">
    <source>
        <dbReference type="SAM" id="Phobius"/>
    </source>
</evidence>
<dbReference type="InterPro" id="IPR008523">
    <property type="entry name" value="DUF805"/>
</dbReference>
<dbReference type="Proteomes" id="UP000179797">
    <property type="component" value="Unassembled WGS sequence"/>
</dbReference>
<reference evidence="2 3" key="1">
    <citation type="journal article" date="2012" name="Int. J. Syst. Evol. Microbiol.">
        <title>Flammeovirga pacifica sp. nov., isolated from deep-sea sediment.</title>
        <authorList>
            <person name="Xu H."/>
            <person name="Fu Y."/>
            <person name="Yang N."/>
            <person name="Ding Z."/>
            <person name="Lai Q."/>
            <person name="Zeng R."/>
        </authorList>
    </citation>
    <scope>NUCLEOTIDE SEQUENCE [LARGE SCALE GENOMIC DNA]</scope>
    <source>
        <strain evidence="3">DSM 24597 / LMG 26175 / WPAGA1</strain>
    </source>
</reference>
<dbReference type="RefSeq" id="WP_044227775.1">
    <property type="nucleotide sequence ID" value="NZ_JRYR02000001.1"/>
</dbReference>
<name>A0A1S1Z1E5_FLAPC</name>
<feature type="transmembrane region" description="Helical" evidence="1">
    <location>
        <begin position="48"/>
        <end position="66"/>
    </location>
</feature>
<keyword evidence="1" id="KW-1133">Transmembrane helix</keyword>
<feature type="transmembrane region" description="Helical" evidence="1">
    <location>
        <begin position="23"/>
        <end position="42"/>
    </location>
</feature>
<keyword evidence="1" id="KW-0812">Transmembrane</keyword>
<sequence length="107" mass="12804">MKYFLKALTEYSNFSDRTRRKEFWMYTLFRILFELLFCMIAVYTRTWAIYAIAHVFILLPSISISVRRMHDTGRSGWFIFVPIMNIIYPFIDSQKGENKYGPNPKGL</sequence>